<dbReference type="AlphaFoldDB" id="A0A3M6TM56"/>
<comment type="caution">
    <text evidence="1">The sequence shown here is derived from an EMBL/GenBank/DDBJ whole genome shotgun (WGS) entry which is preliminary data.</text>
</comment>
<dbReference type="EMBL" id="RCHS01003365">
    <property type="protein sequence ID" value="RMX42459.1"/>
    <property type="molecule type" value="Genomic_DNA"/>
</dbReference>
<name>A0A3M6TM56_POCDA</name>
<evidence type="ECO:0000313" key="1">
    <source>
        <dbReference type="EMBL" id="RMX42459.1"/>
    </source>
</evidence>
<dbReference type="Proteomes" id="UP000275408">
    <property type="component" value="Unassembled WGS sequence"/>
</dbReference>
<sequence length="142" mass="16086">MSFRSHELYAYTLVLCRQDLQSVLAAVIQRSFKSRGTSISKEIKKRQDDNDAEIAKTLQTMHKMIVNKNCCQVDNDTISEKSVPIAAVVDKVEKYKIKVSSAPSPDVQATINEALKRDFLGEMIWLILGNATARELRKWISI</sequence>
<organism evidence="1 2">
    <name type="scientific">Pocillopora damicornis</name>
    <name type="common">Cauliflower coral</name>
    <name type="synonym">Millepora damicornis</name>
    <dbReference type="NCBI Taxonomy" id="46731"/>
    <lineage>
        <taxon>Eukaryota</taxon>
        <taxon>Metazoa</taxon>
        <taxon>Cnidaria</taxon>
        <taxon>Anthozoa</taxon>
        <taxon>Hexacorallia</taxon>
        <taxon>Scleractinia</taxon>
        <taxon>Astrocoeniina</taxon>
        <taxon>Pocilloporidae</taxon>
        <taxon>Pocillopora</taxon>
    </lineage>
</organism>
<evidence type="ECO:0000313" key="2">
    <source>
        <dbReference type="Proteomes" id="UP000275408"/>
    </source>
</evidence>
<accession>A0A3M6TM56</accession>
<protein>
    <submittedName>
        <fullName evidence="1">Uncharacterized protein</fullName>
    </submittedName>
</protein>
<gene>
    <name evidence="1" type="ORF">pdam_00010885</name>
</gene>
<keyword evidence="2" id="KW-1185">Reference proteome</keyword>
<proteinExistence type="predicted"/>
<reference evidence="1 2" key="1">
    <citation type="journal article" date="2018" name="Sci. Rep.">
        <title>Comparative analysis of the Pocillopora damicornis genome highlights role of immune system in coral evolution.</title>
        <authorList>
            <person name="Cunning R."/>
            <person name="Bay R.A."/>
            <person name="Gillette P."/>
            <person name="Baker A.C."/>
            <person name="Traylor-Knowles N."/>
        </authorList>
    </citation>
    <scope>NUCLEOTIDE SEQUENCE [LARGE SCALE GENOMIC DNA]</scope>
    <source>
        <strain evidence="1">RSMAS</strain>
        <tissue evidence="1">Whole animal</tissue>
    </source>
</reference>